<reference evidence="7 8" key="1">
    <citation type="journal article" date="2016" name="Sci. Rep.">
        <title>Metabolic traits of an uncultured archaeal lineage -MSBL1- from brine pools of the Red Sea.</title>
        <authorList>
            <person name="Mwirichia R."/>
            <person name="Alam I."/>
            <person name="Rashid M."/>
            <person name="Vinu M."/>
            <person name="Ba-Alawi W."/>
            <person name="Anthony Kamau A."/>
            <person name="Kamanda Ngugi D."/>
            <person name="Goker M."/>
            <person name="Klenk H.P."/>
            <person name="Bajic V."/>
            <person name="Stingl U."/>
        </authorList>
    </citation>
    <scope>NUCLEOTIDE SEQUENCE [LARGE SCALE GENOMIC DNA]</scope>
    <source>
        <strain evidence="7">SCGC-AAA382A20</strain>
    </source>
</reference>
<dbReference type="InterPro" id="IPR058924">
    <property type="entry name" value="AGPR_dimerisation_dom"/>
</dbReference>
<dbReference type="InterPro" id="IPR050085">
    <property type="entry name" value="AGPR"/>
</dbReference>
<accession>A0A133VJS2</accession>
<evidence type="ECO:0000256" key="4">
    <source>
        <dbReference type="ARBA" id="ARBA00023002"/>
    </source>
</evidence>
<dbReference type="GO" id="GO:0051287">
    <property type="term" value="F:NAD binding"/>
    <property type="evidence" value="ECO:0007669"/>
    <property type="project" value="InterPro"/>
</dbReference>
<evidence type="ECO:0000313" key="8">
    <source>
        <dbReference type="Proteomes" id="UP000070263"/>
    </source>
</evidence>
<protein>
    <recommendedName>
        <fullName evidence="6">Semialdehyde dehydrogenase NAD-binding domain-containing protein</fullName>
    </recommendedName>
</protein>
<evidence type="ECO:0000256" key="5">
    <source>
        <dbReference type="PROSITE-ProRule" id="PRU10010"/>
    </source>
</evidence>
<dbReference type="SUPFAM" id="SSF51735">
    <property type="entry name" value="NAD(P)-binding Rossmann-fold domains"/>
    <property type="match status" value="1"/>
</dbReference>
<dbReference type="SUPFAM" id="SSF55347">
    <property type="entry name" value="Glyceraldehyde-3-phosphate dehydrogenase-like, C-terminal domain"/>
    <property type="match status" value="1"/>
</dbReference>
<feature type="domain" description="Semialdehyde dehydrogenase NAD-binding" evidence="6">
    <location>
        <begin position="36"/>
        <end position="129"/>
    </location>
</feature>
<dbReference type="Gene3D" id="3.30.360.10">
    <property type="entry name" value="Dihydrodipicolinate Reductase, domain 2"/>
    <property type="match status" value="1"/>
</dbReference>
<keyword evidence="3" id="KW-0521">NADP</keyword>
<dbReference type="Proteomes" id="UP000070263">
    <property type="component" value="Unassembled WGS sequence"/>
</dbReference>
<dbReference type="EMBL" id="LHYE01000035">
    <property type="protein sequence ID" value="KXB06674.1"/>
    <property type="molecule type" value="Genomic_DNA"/>
</dbReference>
<keyword evidence="1" id="KW-0055">Arginine biosynthesis</keyword>
<dbReference type="GO" id="GO:0003942">
    <property type="term" value="F:N-acetyl-gamma-glutamyl-phosphate reductase activity"/>
    <property type="evidence" value="ECO:0007669"/>
    <property type="project" value="InterPro"/>
</dbReference>
<dbReference type="InterPro" id="IPR023013">
    <property type="entry name" value="AGPR_AS"/>
</dbReference>
<evidence type="ECO:0000256" key="1">
    <source>
        <dbReference type="ARBA" id="ARBA00022571"/>
    </source>
</evidence>
<evidence type="ECO:0000256" key="3">
    <source>
        <dbReference type="ARBA" id="ARBA00022857"/>
    </source>
</evidence>
<dbReference type="PANTHER" id="PTHR32338">
    <property type="entry name" value="N-ACETYL-GAMMA-GLUTAMYL-PHOSPHATE REDUCTASE, CHLOROPLASTIC-RELATED-RELATED"/>
    <property type="match status" value="1"/>
</dbReference>
<gene>
    <name evidence="7" type="ORF">AKJ51_03140</name>
</gene>
<keyword evidence="8" id="KW-1185">Reference proteome</keyword>
<name>A0A133VJS2_9EURY</name>
<dbReference type="InterPro" id="IPR036291">
    <property type="entry name" value="NAD(P)-bd_dom_sf"/>
</dbReference>
<organism evidence="7 8">
    <name type="scientific">candidate division MSBL1 archaeon SCGC-AAA382A20</name>
    <dbReference type="NCBI Taxonomy" id="1698280"/>
    <lineage>
        <taxon>Archaea</taxon>
        <taxon>Methanobacteriati</taxon>
        <taxon>Methanobacteriota</taxon>
        <taxon>candidate division MSBL1</taxon>
    </lineage>
</organism>
<dbReference type="AlphaFoldDB" id="A0A133VJS2"/>
<dbReference type="Gene3D" id="3.40.50.720">
    <property type="entry name" value="NAD(P)-binding Rossmann-like Domain"/>
    <property type="match status" value="1"/>
</dbReference>
<comment type="caution">
    <text evidence="7">The sequence shown here is derived from an EMBL/GenBank/DDBJ whole genome shotgun (WGS) entry which is preliminary data.</text>
</comment>
<evidence type="ECO:0000259" key="6">
    <source>
        <dbReference type="SMART" id="SM00859"/>
    </source>
</evidence>
<proteinExistence type="predicted"/>
<keyword evidence="2" id="KW-0028">Amino-acid biosynthesis</keyword>
<dbReference type="SMART" id="SM00859">
    <property type="entry name" value="Semialdhyde_dh"/>
    <property type="match status" value="1"/>
</dbReference>
<dbReference type="PATRIC" id="fig|1698280.3.peg.621"/>
<evidence type="ECO:0000256" key="2">
    <source>
        <dbReference type="ARBA" id="ARBA00022605"/>
    </source>
</evidence>
<dbReference type="InterPro" id="IPR000534">
    <property type="entry name" value="Semialdehyde_DH_NAD-bd"/>
</dbReference>
<keyword evidence="4" id="KW-0560">Oxidoreductase</keyword>
<dbReference type="GO" id="GO:0006526">
    <property type="term" value="P:L-arginine biosynthetic process"/>
    <property type="evidence" value="ECO:0007669"/>
    <property type="project" value="UniProtKB-KW"/>
</dbReference>
<sequence length="275" mass="31298">MPAEREEEQSRKLWHSFEIFKNSSIKQDNMNEDKVKVGVYGHTGRLGEPLMGILREHPNTDIVYTESRSSGKRGDLEETDTVFMALPPGTSEEYLPSLEGKRIIDLSPDHRSDWVYGLPESRREEIREAERVANPGCYATSIILGLAPLQDEVNEVYISAVSGISGAGMKPKGEDNFLSYEEGRKHYQIEEMEKYLDAEIVSFSPTRIDNTEKGILSSIFARTEDFEDIYETYEDFYKGEEFVKIEEGTVQTKDVNGTNLCRMKTVQNDKGLEVI</sequence>
<dbReference type="PROSITE" id="PS01224">
    <property type="entry name" value="ARGC"/>
    <property type="match status" value="1"/>
</dbReference>
<dbReference type="Pfam" id="PF22698">
    <property type="entry name" value="Semialdhyde_dhC_1"/>
    <property type="match status" value="1"/>
</dbReference>
<feature type="active site" evidence="5">
    <location>
        <position position="137"/>
    </location>
</feature>
<dbReference type="Pfam" id="PF01118">
    <property type="entry name" value="Semialdhyde_dh"/>
    <property type="match status" value="1"/>
</dbReference>
<dbReference type="PANTHER" id="PTHR32338:SF10">
    <property type="entry name" value="N-ACETYL-GAMMA-GLUTAMYL-PHOSPHATE REDUCTASE, CHLOROPLASTIC-RELATED"/>
    <property type="match status" value="1"/>
</dbReference>
<evidence type="ECO:0000313" key="7">
    <source>
        <dbReference type="EMBL" id="KXB06674.1"/>
    </source>
</evidence>